<dbReference type="Gene3D" id="3.40.140.10">
    <property type="entry name" value="Cytidine Deaminase, domain 2"/>
    <property type="match status" value="1"/>
</dbReference>
<dbReference type="RefSeq" id="WP_093005538.1">
    <property type="nucleotide sequence ID" value="NZ_FNZZ01000003.1"/>
</dbReference>
<keyword evidence="1" id="KW-0645">Protease</keyword>
<evidence type="ECO:0000313" key="8">
    <source>
        <dbReference type="Proteomes" id="UP000199214"/>
    </source>
</evidence>
<keyword evidence="2" id="KW-0479">Metal-binding</keyword>
<dbReference type="OrthoDB" id="152963at2"/>
<evidence type="ECO:0000256" key="2">
    <source>
        <dbReference type="ARBA" id="ARBA00022723"/>
    </source>
</evidence>
<evidence type="ECO:0000256" key="5">
    <source>
        <dbReference type="ARBA" id="ARBA00023049"/>
    </source>
</evidence>
<dbReference type="PANTHER" id="PTHR30471:SF3">
    <property type="entry name" value="UPF0758 PROTEIN YEES-RELATED"/>
    <property type="match status" value="1"/>
</dbReference>
<dbReference type="PROSITE" id="PS50249">
    <property type="entry name" value="MPN"/>
    <property type="match status" value="1"/>
</dbReference>
<reference evidence="8" key="1">
    <citation type="submission" date="2016-10" db="EMBL/GenBank/DDBJ databases">
        <authorList>
            <person name="Varghese N."/>
            <person name="Submissions S."/>
        </authorList>
    </citation>
    <scope>NUCLEOTIDE SEQUENCE [LARGE SCALE GENOMIC DNA]</scope>
    <source>
        <strain evidence="8">JS21-1</strain>
    </source>
</reference>
<dbReference type="GO" id="GO:0046872">
    <property type="term" value="F:metal ion binding"/>
    <property type="evidence" value="ECO:0007669"/>
    <property type="project" value="UniProtKB-KW"/>
</dbReference>
<dbReference type="EMBL" id="FNZZ01000003">
    <property type="protein sequence ID" value="SEL33606.1"/>
    <property type="molecule type" value="Genomic_DNA"/>
</dbReference>
<dbReference type="InterPro" id="IPR001405">
    <property type="entry name" value="UPF0758"/>
</dbReference>
<proteinExistence type="predicted"/>
<evidence type="ECO:0000313" key="7">
    <source>
        <dbReference type="EMBL" id="SEL33606.1"/>
    </source>
</evidence>
<evidence type="ECO:0000256" key="3">
    <source>
        <dbReference type="ARBA" id="ARBA00022801"/>
    </source>
</evidence>
<organism evidence="7 8">
    <name type="scientific">Sphingomonas palmae</name>
    <dbReference type="NCBI Taxonomy" id="1855283"/>
    <lineage>
        <taxon>Bacteria</taxon>
        <taxon>Pseudomonadati</taxon>
        <taxon>Pseudomonadota</taxon>
        <taxon>Alphaproteobacteria</taxon>
        <taxon>Sphingomonadales</taxon>
        <taxon>Sphingomonadaceae</taxon>
        <taxon>Sphingomonas</taxon>
    </lineage>
</organism>
<protein>
    <submittedName>
        <fullName evidence="7">DNA repair protein RadC</fullName>
    </submittedName>
</protein>
<dbReference type="PANTHER" id="PTHR30471">
    <property type="entry name" value="DNA REPAIR PROTEIN RADC"/>
    <property type="match status" value="1"/>
</dbReference>
<dbReference type="InterPro" id="IPR037518">
    <property type="entry name" value="MPN"/>
</dbReference>
<dbReference type="STRING" id="1855283.SAMN05216382_1822"/>
<evidence type="ECO:0000256" key="4">
    <source>
        <dbReference type="ARBA" id="ARBA00022833"/>
    </source>
</evidence>
<dbReference type="Proteomes" id="UP000199214">
    <property type="component" value="Unassembled WGS sequence"/>
</dbReference>
<keyword evidence="8" id="KW-1185">Reference proteome</keyword>
<dbReference type="GO" id="GO:0008237">
    <property type="term" value="F:metallopeptidase activity"/>
    <property type="evidence" value="ECO:0007669"/>
    <property type="project" value="UniProtKB-KW"/>
</dbReference>
<dbReference type="GO" id="GO:0006508">
    <property type="term" value="P:proteolysis"/>
    <property type="evidence" value="ECO:0007669"/>
    <property type="project" value="UniProtKB-KW"/>
</dbReference>
<evidence type="ECO:0000259" key="6">
    <source>
        <dbReference type="PROSITE" id="PS50249"/>
    </source>
</evidence>
<gene>
    <name evidence="7" type="ORF">SAMN05216382_1822</name>
</gene>
<dbReference type="AlphaFoldDB" id="A0A1H7PD83"/>
<evidence type="ECO:0000256" key="1">
    <source>
        <dbReference type="ARBA" id="ARBA00022670"/>
    </source>
</evidence>
<keyword evidence="3" id="KW-0378">Hydrolase</keyword>
<keyword evidence="5" id="KW-0482">Metalloprotease</keyword>
<feature type="domain" description="MPN" evidence="6">
    <location>
        <begin position="1"/>
        <end position="126"/>
    </location>
</feature>
<dbReference type="Pfam" id="PF04002">
    <property type="entry name" value="RadC"/>
    <property type="match status" value="1"/>
</dbReference>
<accession>A0A1H7PD83</accession>
<keyword evidence="4" id="KW-0862">Zinc</keyword>
<name>A0A1H7PD83_9SPHN</name>
<sequence length="126" mass="14075">MPDWPRDAATSLPPPFHSLGRLPREVAVTLYLNKDGVRVGSRHFMSDRRESVDVSVRLLVSDVLALNAAGVLLAHNHPRGDHRPSGEDLRFTRRLFATLETIGVRLLDHYVVAPGGWTSFREEGLL</sequence>
<dbReference type="InterPro" id="IPR025657">
    <property type="entry name" value="RadC_JAB"/>
</dbReference>